<dbReference type="Proteomes" id="UP000789405">
    <property type="component" value="Unassembled WGS sequence"/>
</dbReference>
<name>A0A9N9HJ09_9GLOM</name>
<organism evidence="1 2">
    <name type="scientific">Dentiscutata erythropus</name>
    <dbReference type="NCBI Taxonomy" id="1348616"/>
    <lineage>
        <taxon>Eukaryota</taxon>
        <taxon>Fungi</taxon>
        <taxon>Fungi incertae sedis</taxon>
        <taxon>Mucoromycota</taxon>
        <taxon>Glomeromycotina</taxon>
        <taxon>Glomeromycetes</taxon>
        <taxon>Diversisporales</taxon>
        <taxon>Gigasporaceae</taxon>
        <taxon>Dentiscutata</taxon>
    </lineage>
</organism>
<protein>
    <submittedName>
        <fullName evidence="1">11503_t:CDS:1</fullName>
    </submittedName>
</protein>
<gene>
    <name evidence="1" type="ORF">DERYTH_LOCUS12064</name>
</gene>
<sequence length="123" mass="13727">AIDAGALKLYKLAPVEQKTNLFDTPSLHANEISLPKRLGVDDVTWKNFKKNATSSSSLEKIVDFSLSSVNLILNNLEDEFNICYKQSTIAKANGVEFELSFPPYDFRNEAGQSYSSLFSDKDI</sequence>
<dbReference type="EMBL" id="CAJVPY010007755">
    <property type="protein sequence ID" value="CAG8685268.1"/>
    <property type="molecule type" value="Genomic_DNA"/>
</dbReference>
<proteinExistence type="predicted"/>
<keyword evidence="2" id="KW-1185">Reference proteome</keyword>
<comment type="caution">
    <text evidence="1">The sequence shown here is derived from an EMBL/GenBank/DDBJ whole genome shotgun (WGS) entry which is preliminary data.</text>
</comment>
<evidence type="ECO:0000313" key="1">
    <source>
        <dbReference type="EMBL" id="CAG8685268.1"/>
    </source>
</evidence>
<accession>A0A9N9HJ09</accession>
<evidence type="ECO:0000313" key="2">
    <source>
        <dbReference type="Proteomes" id="UP000789405"/>
    </source>
</evidence>
<feature type="non-terminal residue" evidence="1">
    <location>
        <position position="123"/>
    </location>
</feature>
<dbReference type="AlphaFoldDB" id="A0A9N9HJ09"/>
<reference evidence="1" key="1">
    <citation type="submission" date="2021-06" db="EMBL/GenBank/DDBJ databases">
        <authorList>
            <person name="Kallberg Y."/>
            <person name="Tangrot J."/>
            <person name="Rosling A."/>
        </authorList>
    </citation>
    <scope>NUCLEOTIDE SEQUENCE</scope>
    <source>
        <strain evidence="1">MA453B</strain>
    </source>
</reference>